<dbReference type="InterPro" id="IPR015421">
    <property type="entry name" value="PyrdxlP-dep_Trfase_major"/>
</dbReference>
<dbReference type="EC" id="2.6.1.13" evidence="3"/>
<dbReference type="PANTHER" id="PTHR11986">
    <property type="entry name" value="AMINOTRANSFERASE CLASS III"/>
    <property type="match status" value="1"/>
</dbReference>
<dbReference type="SUPFAM" id="SSF53383">
    <property type="entry name" value="PLP-dependent transferases"/>
    <property type="match status" value="1"/>
</dbReference>
<comment type="cofactor">
    <cofactor evidence="1">
        <name>pyridoxal 5'-phosphate</name>
        <dbReference type="ChEBI" id="CHEBI:597326"/>
    </cofactor>
</comment>
<sequence>MSTALGTNTAAALAVEERSLAHNYSPLPVVIASGSGATVADVDGRTYLDGLAAYSAVNFGHGNPRLLAAARAQLDRVTLTSRAFVNDQLGPFAAGLASLTGTDMVLPMNTGAEAVESAIKVSRAWGYRVKGVPAGQATIIVASGNFHGRTTTIVSFSDDPAAHDDFGPYTPGFRTVPYGDADALREAMDETVVAVLLEPIQGEGGVVIPPASYLPAVRDICDEFGALFVADEIQSGLGRTGHTLAVSRVGVRPDLITLGKALGGGIVPVSAVVGSREVLGVLRPGEHGSTFGGNPLAAAVGSEVVAMLGEGTFQRRALDGEPLLRGLLDDLVGQGVVAHRVAGLWAGIDIDPALGTGKQISQDLADRGVLVKDTHGSTIRFAPPLVVTDDEIRLAIGALGDVLHARSA</sequence>
<evidence type="ECO:0000256" key="6">
    <source>
        <dbReference type="ARBA" id="ARBA00022679"/>
    </source>
</evidence>
<evidence type="ECO:0000256" key="7">
    <source>
        <dbReference type="ARBA" id="ARBA00022898"/>
    </source>
</evidence>
<evidence type="ECO:0000313" key="11">
    <source>
        <dbReference type="Proteomes" id="UP000590225"/>
    </source>
</evidence>
<keyword evidence="7 9" id="KW-0663">Pyridoxal phosphate</keyword>
<evidence type="ECO:0000256" key="3">
    <source>
        <dbReference type="ARBA" id="ARBA00012924"/>
    </source>
</evidence>
<dbReference type="RefSeq" id="WP_182515132.1">
    <property type="nucleotide sequence ID" value="NZ_JACGXP010000001.1"/>
</dbReference>
<dbReference type="InterPro" id="IPR015422">
    <property type="entry name" value="PyrdxlP-dep_Trfase_small"/>
</dbReference>
<dbReference type="Gene3D" id="3.90.1150.10">
    <property type="entry name" value="Aspartate Aminotransferase, domain 1"/>
    <property type="match status" value="1"/>
</dbReference>
<accession>A0AAW3T2H0</accession>
<dbReference type="Gene3D" id="3.40.640.10">
    <property type="entry name" value="Type I PLP-dependent aspartate aminotransferase-like (Major domain)"/>
    <property type="match status" value="1"/>
</dbReference>
<keyword evidence="6 10" id="KW-0808">Transferase</keyword>
<evidence type="ECO:0000256" key="9">
    <source>
        <dbReference type="RuleBase" id="RU003560"/>
    </source>
</evidence>
<dbReference type="Proteomes" id="UP000590225">
    <property type="component" value="Unassembled WGS sequence"/>
</dbReference>
<dbReference type="GO" id="GO:0030170">
    <property type="term" value="F:pyridoxal phosphate binding"/>
    <property type="evidence" value="ECO:0007669"/>
    <property type="project" value="InterPro"/>
</dbReference>
<dbReference type="EMBL" id="JACGXP010000001">
    <property type="protein sequence ID" value="MBA8989421.1"/>
    <property type="molecule type" value="Genomic_DNA"/>
</dbReference>
<dbReference type="GO" id="GO:0042802">
    <property type="term" value="F:identical protein binding"/>
    <property type="evidence" value="ECO:0007669"/>
    <property type="project" value="TreeGrafter"/>
</dbReference>
<dbReference type="InterPro" id="IPR049704">
    <property type="entry name" value="Aminotrans_3_PPA_site"/>
</dbReference>
<dbReference type="PROSITE" id="PS00600">
    <property type="entry name" value="AA_TRANSFER_CLASS_3"/>
    <property type="match status" value="1"/>
</dbReference>
<name>A0AAW3T2H0_9MICO</name>
<dbReference type="AlphaFoldDB" id="A0AAW3T2H0"/>
<comment type="caution">
    <text evidence="10">The sequence shown here is derived from an EMBL/GenBank/DDBJ whole genome shotgun (WGS) entry which is preliminary data.</text>
</comment>
<dbReference type="PIRSF" id="PIRSF000521">
    <property type="entry name" value="Transaminase_4ab_Lys_Orn"/>
    <property type="match status" value="1"/>
</dbReference>
<evidence type="ECO:0000256" key="5">
    <source>
        <dbReference type="ARBA" id="ARBA00022650"/>
    </source>
</evidence>
<organism evidence="10 11">
    <name type="scientific">Curtobacterium pusillum</name>
    <dbReference type="NCBI Taxonomy" id="69373"/>
    <lineage>
        <taxon>Bacteria</taxon>
        <taxon>Bacillati</taxon>
        <taxon>Actinomycetota</taxon>
        <taxon>Actinomycetes</taxon>
        <taxon>Micrococcales</taxon>
        <taxon>Microbacteriaceae</taxon>
        <taxon>Curtobacterium</taxon>
    </lineage>
</organism>
<dbReference type="GO" id="GO:0004587">
    <property type="term" value="F:ornithine aminotransferase activity"/>
    <property type="evidence" value="ECO:0007669"/>
    <property type="project" value="UniProtKB-EC"/>
</dbReference>
<dbReference type="InterPro" id="IPR010164">
    <property type="entry name" value="Orn_aminotrans"/>
</dbReference>
<dbReference type="InterPro" id="IPR015424">
    <property type="entry name" value="PyrdxlP-dep_Trfase"/>
</dbReference>
<dbReference type="PANTHER" id="PTHR11986:SF18">
    <property type="entry name" value="ORNITHINE AMINOTRANSFERASE, MITOCHONDRIAL"/>
    <property type="match status" value="1"/>
</dbReference>
<comment type="pathway">
    <text evidence="2">Amino-acid biosynthesis; L-proline biosynthesis; L-glutamate 5-semialdehyde from L-ornithine: step 1/1.</text>
</comment>
<dbReference type="Pfam" id="PF00202">
    <property type="entry name" value="Aminotran_3"/>
    <property type="match status" value="1"/>
</dbReference>
<dbReference type="CDD" id="cd00610">
    <property type="entry name" value="OAT_like"/>
    <property type="match status" value="1"/>
</dbReference>
<evidence type="ECO:0000313" key="10">
    <source>
        <dbReference type="EMBL" id="MBA8989421.1"/>
    </source>
</evidence>
<comment type="similarity">
    <text evidence="9">Belongs to the class-III pyridoxal-phosphate-dependent aminotransferase family.</text>
</comment>
<gene>
    <name evidence="10" type="ORF">FHW23_000653</name>
</gene>
<keyword evidence="4 10" id="KW-0032">Aminotransferase</keyword>
<evidence type="ECO:0000256" key="1">
    <source>
        <dbReference type="ARBA" id="ARBA00001933"/>
    </source>
</evidence>
<protein>
    <recommendedName>
        <fullName evidence="3">ornithine aminotransferase</fullName>
        <ecNumber evidence="3">2.6.1.13</ecNumber>
    </recommendedName>
    <alternativeName>
        <fullName evidence="8">Ornithine--oxo-acid aminotransferase</fullName>
    </alternativeName>
</protein>
<reference evidence="10 11" key="1">
    <citation type="submission" date="2020-07" db="EMBL/GenBank/DDBJ databases">
        <title>Above-ground endophytic microbial communities from plants in different locations in the United States.</title>
        <authorList>
            <person name="Frank C."/>
        </authorList>
    </citation>
    <scope>NUCLEOTIDE SEQUENCE [LARGE SCALE GENOMIC DNA]</scope>
    <source>
        <strain evidence="10 11">WPL5_2</strain>
    </source>
</reference>
<dbReference type="NCBIfam" id="TIGR01885">
    <property type="entry name" value="Orn_aminotrans"/>
    <property type="match status" value="1"/>
</dbReference>
<dbReference type="InterPro" id="IPR050103">
    <property type="entry name" value="Class-III_PLP-dep_AT"/>
</dbReference>
<evidence type="ECO:0000256" key="4">
    <source>
        <dbReference type="ARBA" id="ARBA00022576"/>
    </source>
</evidence>
<dbReference type="InterPro" id="IPR005814">
    <property type="entry name" value="Aminotrans_3"/>
</dbReference>
<evidence type="ECO:0000256" key="2">
    <source>
        <dbReference type="ARBA" id="ARBA00004998"/>
    </source>
</evidence>
<dbReference type="FunFam" id="3.40.640.10:FF:000011">
    <property type="entry name" value="Ornithine aminotransferase"/>
    <property type="match status" value="1"/>
</dbReference>
<keyword evidence="5" id="KW-0641">Proline biosynthesis</keyword>
<proteinExistence type="inferred from homology"/>
<keyword evidence="5" id="KW-0028">Amino-acid biosynthesis</keyword>
<evidence type="ECO:0000256" key="8">
    <source>
        <dbReference type="ARBA" id="ARBA00030587"/>
    </source>
</evidence>